<feature type="region of interest" description="Disordered" evidence="1">
    <location>
        <begin position="90"/>
        <end position="124"/>
    </location>
</feature>
<comment type="caution">
    <text evidence="2">The sequence shown here is derived from an EMBL/GenBank/DDBJ whole genome shotgun (WGS) entry which is preliminary data.</text>
</comment>
<name>A0A6S7KEH3_PARCT</name>
<feature type="compositionally biased region" description="Polar residues" evidence="1">
    <location>
        <begin position="96"/>
        <end position="116"/>
    </location>
</feature>
<proteinExistence type="predicted"/>
<dbReference type="AlphaFoldDB" id="A0A6S7KEH3"/>
<evidence type="ECO:0000256" key="1">
    <source>
        <dbReference type="SAM" id="MobiDB-lite"/>
    </source>
</evidence>
<keyword evidence="3" id="KW-1185">Reference proteome</keyword>
<sequence>MATLSSSGKEIFPQTVRSIESYFKQKEIQFQHGHTTIIAKCPFCATISSRESRTSAVENLGSFSLFVNKTTGSHVCNSCGTSGTWKQLKFGGGGNSQPRQTTNVSFVNTSSNAQQNGDDEEEWE</sequence>
<dbReference type="EMBL" id="CACRXK020010206">
    <property type="protein sequence ID" value="CAB4018878.1"/>
    <property type="molecule type" value="Genomic_DNA"/>
</dbReference>
<dbReference type="OrthoDB" id="275278at2759"/>
<gene>
    <name evidence="2" type="ORF">PACLA_8A055224</name>
</gene>
<protein>
    <submittedName>
        <fullName evidence="2">Twinkle, mitochondrial-like isoform X1</fullName>
    </submittedName>
</protein>
<dbReference type="Proteomes" id="UP001152795">
    <property type="component" value="Unassembled WGS sequence"/>
</dbReference>
<organism evidence="2 3">
    <name type="scientific">Paramuricea clavata</name>
    <name type="common">Red gorgonian</name>
    <name type="synonym">Violescent sea-whip</name>
    <dbReference type="NCBI Taxonomy" id="317549"/>
    <lineage>
        <taxon>Eukaryota</taxon>
        <taxon>Metazoa</taxon>
        <taxon>Cnidaria</taxon>
        <taxon>Anthozoa</taxon>
        <taxon>Octocorallia</taxon>
        <taxon>Malacalcyonacea</taxon>
        <taxon>Plexauridae</taxon>
        <taxon>Paramuricea</taxon>
    </lineage>
</organism>
<evidence type="ECO:0000313" key="2">
    <source>
        <dbReference type="EMBL" id="CAB4018878.1"/>
    </source>
</evidence>
<evidence type="ECO:0000313" key="3">
    <source>
        <dbReference type="Proteomes" id="UP001152795"/>
    </source>
</evidence>
<accession>A0A6S7KEH3</accession>
<reference evidence="2" key="1">
    <citation type="submission" date="2020-04" db="EMBL/GenBank/DDBJ databases">
        <authorList>
            <person name="Alioto T."/>
            <person name="Alioto T."/>
            <person name="Gomez Garrido J."/>
        </authorList>
    </citation>
    <scope>NUCLEOTIDE SEQUENCE</scope>
    <source>
        <strain evidence="2">A484AB</strain>
    </source>
</reference>